<dbReference type="SUPFAM" id="SSF49384">
    <property type="entry name" value="Carbohydrate-binding domain"/>
    <property type="match status" value="2"/>
</dbReference>
<keyword evidence="1" id="KW-1133">Transmembrane helix</keyword>
<dbReference type="CDD" id="cd08547">
    <property type="entry name" value="Type_II_cohesin"/>
    <property type="match status" value="1"/>
</dbReference>
<organism evidence="2 3">
    <name type="scientific">Candidatus Roizmanbacteria bacterium RIFCSPLOWO2_01_FULL_37_12</name>
    <dbReference type="NCBI Taxonomy" id="1802056"/>
    <lineage>
        <taxon>Bacteria</taxon>
        <taxon>Candidatus Roizmaniibacteriota</taxon>
    </lineage>
</organism>
<dbReference type="GO" id="GO:0000272">
    <property type="term" value="P:polysaccharide catabolic process"/>
    <property type="evidence" value="ECO:0007669"/>
    <property type="project" value="InterPro"/>
</dbReference>
<evidence type="ECO:0000313" key="2">
    <source>
        <dbReference type="EMBL" id="OGK42277.1"/>
    </source>
</evidence>
<gene>
    <name evidence="2" type="ORF">A2954_04680</name>
</gene>
<feature type="transmembrane region" description="Helical" evidence="1">
    <location>
        <begin position="21"/>
        <end position="39"/>
    </location>
</feature>
<evidence type="ECO:0000256" key="1">
    <source>
        <dbReference type="SAM" id="Phobius"/>
    </source>
</evidence>
<dbReference type="SUPFAM" id="SSF63446">
    <property type="entry name" value="Type I dockerin domain"/>
    <property type="match status" value="1"/>
</dbReference>
<dbReference type="GO" id="GO:0030246">
    <property type="term" value="F:carbohydrate binding"/>
    <property type="evidence" value="ECO:0007669"/>
    <property type="project" value="InterPro"/>
</dbReference>
<dbReference type="InterPro" id="IPR036439">
    <property type="entry name" value="Dockerin_dom_sf"/>
</dbReference>
<keyword evidence="1" id="KW-0472">Membrane</keyword>
<accession>A0A1F7IFZ8</accession>
<dbReference type="AlphaFoldDB" id="A0A1F7IFZ8"/>
<sequence length="580" mass="62741">MQNNQIKGKMVYRFLFTSKKSLLIVVALLSLLAGTIFFLREMRKRSRAAPGIPTLFYSVEPATVQSGQNFDLVLKVNPNGASFFAFELYTIYDPTLVEFQNNANLSQNITSSYILVKSSVDTTNNIINITGLRTGSAFTGSANLEIARVKMKVKSGVLGDINFFWDGNSKLGSNINKETLNGLFTIGAAPSVTSTPAPSGPDLHVDIPSLATPPGVSAIVQRGQNVDVQVLLKTDNIPVKSVDFILSYDDARLTFRNLTDLAQNIEIDPNSGFNTQFVIKKVDTAAKKIIFALVAPVVNQAPVPIKSPNDILLATIRFVVKLDAPDGEIILLPDTTSTIYNLQTQNILACTGGFRFTVGQAPLPTDTPFPTDTPYQPFPTDTPYIYPTTPPTITYIPSGVAMTLDLKLKFQGILGRPNRSNTVPVKVTVSSAGMSTPQSISANFSVDNNGIWSGSVYFASLLEAPDYKILVKGPMHLQKRVCDSGPSEGAPGSYFCQDGNIQLQAGTNYLDFSGIHLLAGDIPQQDGLVNSYDVSFIRNNLGKTDPILLAQGDLNFDGIIDTQDHSLAIAALAIRTDDEL</sequence>
<dbReference type="EMBL" id="MGAG01000003">
    <property type="protein sequence ID" value="OGK42277.1"/>
    <property type="molecule type" value="Genomic_DNA"/>
</dbReference>
<protein>
    <submittedName>
        <fullName evidence="2">Uncharacterized protein</fullName>
    </submittedName>
</protein>
<dbReference type="Proteomes" id="UP000177698">
    <property type="component" value="Unassembled WGS sequence"/>
</dbReference>
<dbReference type="InterPro" id="IPR008965">
    <property type="entry name" value="CBM2/CBM3_carb-bd_dom_sf"/>
</dbReference>
<evidence type="ECO:0000313" key="3">
    <source>
        <dbReference type="Proteomes" id="UP000177698"/>
    </source>
</evidence>
<dbReference type="STRING" id="1802056.A2954_04680"/>
<reference evidence="2 3" key="1">
    <citation type="journal article" date="2016" name="Nat. Commun.">
        <title>Thousands of microbial genomes shed light on interconnected biogeochemical processes in an aquifer system.</title>
        <authorList>
            <person name="Anantharaman K."/>
            <person name="Brown C.T."/>
            <person name="Hug L.A."/>
            <person name="Sharon I."/>
            <person name="Castelle C.J."/>
            <person name="Probst A.J."/>
            <person name="Thomas B.C."/>
            <person name="Singh A."/>
            <person name="Wilkins M.J."/>
            <person name="Karaoz U."/>
            <person name="Brodie E.L."/>
            <person name="Williams K.H."/>
            <person name="Hubbard S.S."/>
            <person name="Banfield J.F."/>
        </authorList>
    </citation>
    <scope>NUCLEOTIDE SEQUENCE [LARGE SCALE GENOMIC DNA]</scope>
</reference>
<dbReference type="Gene3D" id="1.10.1330.10">
    <property type="entry name" value="Dockerin domain"/>
    <property type="match status" value="1"/>
</dbReference>
<dbReference type="Gene3D" id="2.60.40.680">
    <property type="match status" value="2"/>
</dbReference>
<name>A0A1F7IFZ8_9BACT</name>
<comment type="caution">
    <text evidence="2">The sequence shown here is derived from an EMBL/GenBank/DDBJ whole genome shotgun (WGS) entry which is preliminary data.</text>
</comment>
<keyword evidence="1" id="KW-0812">Transmembrane</keyword>
<proteinExistence type="predicted"/>